<evidence type="ECO:0000313" key="1">
    <source>
        <dbReference type="EMBL" id="MTV64170.1"/>
    </source>
</evidence>
<name>A0A6G2D5P8_STREE</name>
<evidence type="ECO:0000313" key="2">
    <source>
        <dbReference type="Proteomes" id="UP000474228"/>
    </source>
</evidence>
<dbReference type="EMBL" id="WNHJ01000368">
    <property type="protein sequence ID" value="MTV64170.1"/>
    <property type="molecule type" value="Genomic_DNA"/>
</dbReference>
<dbReference type="Proteomes" id="UP000474228">
    <property type="component" value="Unassembled WGS sequence"/>
</dbReference>
<proteinExistence type="predicted"/>
<gene>
    <name evidence="1" type="ORF">GM539_12550</name>
</gene>
<feature type="non-terminal residue" evidence="1">
    <location>
        <position position="55"/>
    </location>
</feature>
<sequence length="55" mass="5577">MGSLTGCLAKAGKNVSRADKDAIMARAKALRDEGTAAADAAMMAVDEQIAAVRAL</sequence>
<organism evidence="1 2">
    <name type="scientific">Streptococcus pneumoniae</name>
    <dbReference type="NCBI Taxonomy" id="1313"/>
    <lineage>
        <taxon>Bacteria</taxon>
        <taxon>Bacillati</taxon>
        <taxon>Bacillota</taxon>
        <taxon>Bacilli</taxon>
        <taxon>Lactobacillales</taxon>
        <taxon>Streptococcaceae</taxon>
        <taxon>Streptococcus</taxon>
    </lineage>
</organism>
<accession>A0A6G2D5P8</accession>
<dbReference type="AlphaFoldDB" id="A0A6G2D5P8"/>
<protein>
    <submittedName>
        <fullName evidence="1">Uncharacterized protein</fullName>
    </submittedName>
</protein>
<reference evidence="1 2" key="1">
    <citation type="submission" date="2019-11" db="EMBL/GenBank/DDBJ databases">
        <title>Growth characteristics of pneumococcus vary with the chemical composition of the capsule and with environmental conditions.</title>
        <authorList>
            <person name="Tothpal A."/>
            <person name="Desobry K."/>
            <person name="Joshi S."/>
            <person name="Wyllie A.L."/>
            <person name="Weinberger D.M."/>
        </authorList>
    </citation>
    <scope>NUCLEOTIDE SEQUENCE [LARGE SCALE GENOMIC DNA]</scope>
    <source>
        <strain evidence="2">pnumococcus22F</strain>
    </source>
</reference>
<comment type="caution">
    <text evidence="1">The sequence shown here is derived from an EMBL/GenBank/DDBJ whole genome shotgun (WGS) entry which is preliminary data.</text>
</comment>